<reference evidence="5 6" key="1">
    <citation type="submission" date="2020-02" db="EMBL/GenBank/DDBJ databases">
        <title>Whole-genome analyses of novel actinobacteria.</title>
        <authorList>
            <person name="Sahin N."/>
            <person name="Tatar D."/>
        </authorList>
    </citation>
    <scope>NUCLEOTIDE SEQUENCE [LARGE SCALE GENOMIC DNA]</scope>
    <source>
        <strain evidence="5 6">SB3404</strain>
    </source>
</reference>
<dbReference type="InterPro" id="IPR036291">
    <property type="entry name" value="NAD(P)-bd_dom_sf"/>
</dbReference>
<feature type="region of interest" description="Disordered" evidence="3">
    <location>
        <begin position="415"/>
        <end position="437"/>
    </location>
</feature>
<protein>
    <recommendedName>
        <fullName evidence="4">Thioester reductase (TE) domain-containing protein</fullName>
    </recommendedName>
</protein>
<accession>A0A6G4XA45</accession>
<evidence type="ECO:0000256" key="2">
    <source>
        <dbReference type="ARBA" id="ARBA00022553"/>
    </source>
</evidence>
<dbReference type="Proteomes" id="UP000477722">
    <property type="component" value="Unassembled WGS sequence"/>
</dbReference>
<organism evidence="5 6">
    <name type="scientific">Streptomyces boncukensis</name>
    <dbReference type="NCBI Taxonomy" id="2711219"/>
    <lineage>
        <taxon>Bacteria</taxon>
        <taxon>Bacillati</taxon>
        <taxon>Actinomycetota</taxon>
        <taxon>Actinomycetes</taxon>
        <taxon>Kitasatosporales</taxon>
        <taxon>Streptomycetaceae</taxon>
        <taxon>Streptomyces</taxon>
    </lineage>
</organism>
<keyword evidence="2" id="KW-0597">Phosphoprotein</keyword>
<keyword evidence="1" id="KW-0596">Phosphopantetheine</keyword>
<dbReference type="InterPro" id="IPR013120">
    <property type="entry name" value="FAR_NAD-bd"/>
</dbReference>
<gene>
    <name evidence="5" type="ORF">G5C65_36525</name>
</gene>
<name>A0A6G4XA45_9ACTN</name>
<proteinExistence type="predicted"/>
<dbReference type="RefSeq" id="WP_206442674.1">
    <property type="nucleotide sequence ID" value="NZ_JAAKZZ010000871.1"/>
</dbReference>
<dbReference type="PANTHER" id="PTHR44845:SF6">
    <property type="entry name" value="BETA-ALANINE-ACTIVATING ENZYME"/>
    <property type="match status" value="1"/>
</dbReference>
<feature type="non-terminal residue" evidence="5">
    <location>
        <position position="1"/>
    </location>
</feature>
<feature type="compositionally biased region" description="Basic and acidic residues" evidence="3">
    <location>
        <begin position="423"/>
        <end position="437"/>
    </location>
</feature>
<dbReference type="Gene3D" id="3.40.50.720">
    <property type="entry name" value="NAD(P)-binding Rossmann-like Domain"/>
    <property type="match status" value="1"/>
</dbReference>
<evidence type="ECO:0000256" key="3">
    <source>
        <dbReference type="SAM" id="MobiDB-lite"/>
    </source>
</evidence>
<feature type="region of interest" description="Disordered" evidence="3">
    <location>
        <begin position="162"/>
        <end position="191"/>
    </location>
</feature>
<dbReference type="SUPFAM" id="SSF51735">
    <property type="entry name" value="NAD(P)-binding Rossmann-fold domains"/>
    <property type="match status" value="1"/>
</dbReference>
<sequence length="437" mass="44650">AGADAAALLRADAVLDPQIAPTGEPVDPVRVAAPAHLLLTGATGFLGAHLLARLLAVTGARLHVLVDAEGPGEAERALDRALRRFRLTVPRERVTVVPGSLREPLLGLSPMTFARLAATVDAIHHTGGDPDPALPYERLRPAVAGGTAEVLRLAARGRTKPVHHLSSPGVLAARDPGPGPGPGPEAERAPDHAHAPYAAAAALRPDGRVPAEAVPAAGPVRARWVAEELVEEGRRRGVPVSVYRAGRLGGETGSGAVDPGSPFWRFLGACTEVSAVPDLGAGTEFDLVPVDHAAAALAALSLRTDASGGTYHLANPVRTRLGAVVDRLRAAGYPLVETDPGRWAGLVAAEALDPGGDESAVPAALAEAAPGLPVLGGLRLDVSGTLAALDGTGVRCPAVEGPLLDRYVEHAVGAGLLAPPPDRAGRHTRDSRSENAV</sequence>
<feature type="domain" description="Thioester reductase (TE)" evidence="4">
    <location>
        <begin position="39"/>
        <end position="296"/>
    </location>
</feature>
<dbReference type="EMBL" id="JAAKZZ010000871">
    <property type="protein sequence ID" value="NGO73730.1"/>
    <property type="molecule type" value="Genomic_DNA"/>
</dbReference>
<dbReference type="AlphaFoldDB" id="A0A6G4XA45"/>
<comment type="caution">
    <text evidence="5">The sequence shown here is derived from an EMBL/GenBank/DDBJ whole genome shotgun (WGS) entry which is preliminary data.</text>
</comment>
<evidence type="ECO:0000259" key="4">
    <source>
        <dbReference type="Pfam" id="PF07993"/>
    </source>
</evidence>
<evidence type="ECO:0000313" key="5">
    <source>
        <dbReference type="EMBL" id="NGO73730.1"/>
    </source>
</evidence>
<evidence type="ECO:0000256" key="1">
    <source>
        <dbReference type="ARBA" id="ARBA00022450"/>
    </source>
</evidence>
<dbReference type="Pfam" id="PF07993">
    <property type="entry name" value="NAD_binding_4"/>
    <property type="match status" value="1"/>
</dbReference>
<evidence type="ECO:0000313" key="6">
    <source>
        <dbReference type="Proteomes" id="UP000477722"/>
    </source>
</evidence>
<keyword evidence="6" id="KW-1185">Reference proteome</keyword>
<dbReference type="PANTHER" id="PTHR44845">
    <property type="entry name" value="CARRIER DOMAIN-CONTAINING PROTEIN"/>
    <property type="match status" value="1"/>
</dbReference>